<organism evidence="1 2">
    <name type="scientific">Symbiodinium microadriaticum</name>
    <name type="common">Dinoflagellate</name>
    <name type="synonym">Zooxanthella microadriatica</name>
    <dbReference type="NCBI Taxonomy" id="2951"/>
    <lineage>
        <taxon>Eukaryota</taxon>
        <taxon>Sar</taxon>
        <taxon>Alveolata</taxon>
        <taxon>Dinophyceae</taxon>
        <taxon>Suessiales</taxon>
        <taxon>Symbiodiniaceae</taxon>
        <taxon>Symbiodinium</taxon>
    </lineage>
</organism>
<comment type="caution">
    <text evidence="1">The sequence shown here is derived from an EMBL/GenBank/DDBJ whole genome shotgun (WGS) entry which is preliminary data.</text>
</comment>
<name>A0A1Q9CUG2_SYMMI</name>
<reference evidence="1 2" key="1">
    <citation type="submission" date="2016-02" db="EMBL/GenBank/DDBJ databases">
        <title>Genome analysis of coral dinoflagellate symbionts highlights evolutionary adaptations to a symbiotic lifestyle.</title>
        <authorList>
            <person name="Aranda M."/>
            <person name="Li Y."/>
            <person name="Liew Y.J."/>
            <person name="Baumgarten S."/>
            <person name="Simakov O."/>
            <person name="Wilson M."/>
            <person name="Piel J."/>
            <person name="Ashoor H."/>
            <person name="Bougouffa S."/>
            <person name="Bajic V.B."/>
            <person name="Ryu T."/>
            <person name="Ravasi T."/>
            <person name="Bayer T."/>
            <person name="Micklem G."/>
            <person name="Kim H."/>
            <person name="Bhak J."/>
            <person name="Lajeunesse T.C."/>
            <person name="Voolstra C.R."/>
        </authorList>
    </citation>
    <scope>NUCLEOTIDE SEQUENCE [LARGE SCALE GENOMIC DNA]</scope>
    <source>
        <strain evidence="1 2">CCMP2467</strain>
    </source>
</reference>
<dbReference type="EMBL" id="LSRX01000910">
    <property type="protein sequence ID" value="OLP86563.1"/>
    <property type="molecule type" value="Genomic_DNA"/>
</dbReference>
<gene>
    <name evidence="1" type="ORF">AK812_SmicGene32320</name>
</gene>
<evidence type="ECO:0000313" key="1">
    <source>
        <dbReference type="EMBL" id="OLP86563.1"/>
    </source>
</evidence>
<keyword evidence="2" id="KW-1185">Reference proteome</keyword>
<dbReference type="OrthoDB" id="407580at2759"/>
<proteinExistence type="predicted"/>
<accession>A0A1Q9CUG2</accession>
<dbReference type="Proteomes" id="UP000186817">
    <property type="component" value="Unassembled WGS sequence"/>
</dbReference>
<evidence type="ECO:0000313" key="2">
    <source>
        <dbReference type="Proteomes" id="UP000186817"/>
    </source>
</evidence>
<sequence length="452" mass="50028">MQSLIPRTGKYANNIPRQQMLDAQEAANETRLATVMLLMLAYGARARNTTGHADAGDARVRFVRGLAVTGSGCTVCITFGMLTGTWIERYEVNQNMKLMFAYLAPADQANRENGAGKVPGPDTRPVRRAKIVQKLLAWILATLPSTVSKFHGSSRGAECQEALASHAGPYQGKPMFQIHSRLEGNHRLDLASLELYNLGVLQGFGPAYVAAAWLLRAVLCGSQRLPRVIMAYQDATRESLLDAIKTQNVCDEAMEKALDAVTLGSATALSRVSLWNSLCGKNFAIRVAAARVFTDLVNGGRFHSTCSELEHAHTEAHAQDILRGLHLHNKFLRYLVYRDIRLFCKALPPSHYVGPGSEVLLRKATGRGCAVALKKLTRSLVADLPAKWANLVWPQGFDVEDTEHNLCELRRFEDHEFSKKGRRRDADLAAVQNRAELRQAYFARVRCVLGFD</sequence>
<dbReference type="AlphaFoldDB" id="A0A1Q9CUG2"/>
<protein>
    <submittedName>
        <fullName evidence="1">Uncharacterized protein</fullName>
    </submittedName>
</protein>